<dbReference type="Proteomes" id="UP000235786">
    <property type="component" value="Unassembled WGS sequence"/>
</dbReference>
<evidence type="ECO:0000313" key="2">
    <source>
        <dbReference type="EMBL" id="PMD39650.1"/>
    </source>
</evidence>
<dbReference type="EMBL" id="KZ613946">
    <property type="protein sequence ID" value="PMD39650.1"/>
    <property type="molecule type" value="Genomic_DNA"/>
</dbReference>
<keyword evidence="3" id="KW-1185">Reference proteome</keyword>
<dbReference type="Gene3D" id="3.30.710.10">
    <property type="entry name" value="Potassium Channel Kv1.1, Chain A"/>
    <property type="match status" value="1"/>
</dbReference>
<sequence>MASTTESSNSPSPADSVLLEPNLGEELVKIFVGAKRKKFVVHKKLLCESADYFKGAFTRDFEEARKGEMYMPEDSPGAFSLYIDWLYRGSVPTSNTEAHVKHLYELYFLANKLCLIELEDKTMDTIQDMAKKYDLKDELIRPSLVVAVIQNTPKKTEGLRRFCIYQMAWHEYENSNSNGDNNDEDQHPYLMRKDAKAVFRICNQTNDCRFLKSFLNRLIWLVADDIDSDNLERLDPRIRDEEEDAVDRCYFHCHENFVNCRPSKDQADDVFIPDEENRITPTSQESE</sequence>
<feature type="domain" description="BTB" evidence="1">
    <location>
        <begin position="26"/>
        <end position="95"/>
    </location>
</feature>
<dbReference type="SUPFAM" id="SSF54695">
    <property type="entry name" value="POZ domain"/>
    <property type="match status" value="1"/>
</dbReference>
<evidence type="ECO:0000313" key="3">
    <source>
        <dbReference type="Proteomes" id="UP000235786"/>
    </source>
</evidence>
<dbReference type="OrthoDB" id="6359816at2759"/>
<dbReference type="InterPro" id="IPR000210">
    <property type="entry name" value="BTB/POZ_dom"/>
</dbReference>
<protein>
    <recommendedName>
        <fullName evidence="1">BTB domain-containing protein</fullName>
    </recommendedName>
</protein>
<organism evidence="2 3">
    <name type="scientific">Hyaloscypha variabilis (strain UAMH 11265 / GT02V1 / F)</name>
    <name type="common">Meliniomyces variabilis</name>
    <dbReference type="NCBI Taxonomy" id="1149755"/>
    <lineage>
        <taxon>Eukaryota</taxon>
        <taxon>Fungi</taxon>
        <taxon>Dikarya</taxon>
        <taxon>Ascomycota</taxon>
        <taxon>Pezizomycotina</taxon>
        <taxon>Leotiomycetes</taxon>
        <taxon>Helotiales</taxon>
        <taxon>Hyaloscyphaceae</taxon>
        <taxon>Hyaloscypha</taxon>
        <taxon>Hyaloscypha variabilis</taxon>
    </lineage>
</organism>
<dbReference type="PROSITE" id="PS50097">
    <property type="entry name" value="BTB"/>
    <property type="match status" value="1"/>
</dbReference>
<dbReference type="AlphaFoldDB" id="A0A2J6RMB7"/>
<accession>A0A2J6RMB7</accession>
<reference evidence="2 3" key="1">
    <citation type="submission" date="2016-04" db="EMBL/GenBank/DDBJ databases">
        <title>A degradative enzymes factory behind the ericoid mycorrhizal symbiosis.</title>
        <authorList>
            <consortium name="DOE Joint Genome Institute"/>
            <person name="Martino E."/>
            <person name="Morin E."/>
            <person name="Grelet G."/>
            <person name="Kuo A."/>
            <person name="Kohler A."/>
            <person name="Daghino S."/>
            <person name="Barry K."/>
            <person name="Choi C."/>
            <person name="Cichocki N."/>
            <person name="Clum A."/>
            <person name="Copeland A."/>
            <person name="Hainaut M."/>
            <person name="Haridas S."/>
            <person name="Labutti K."/>
            <person name="Lindquist E."/>
            <person name="Lipzen A."/>
            <person name="Khouja H.-R."/>
            <person name="Murat C."/>
            <person name="Ohm R."/>
            <person name="Olson A."/>
            <person name="Spatafora J."/>
            <person name="Veneault-Fourrey C."/>
            <person name="Henrissat B."/>
            <person name="Grigoriev I."/>
            <person name="Martin F."/>
            <person name="Perotto S."/>
        </authorList>
    </citation>
    <scope>NUCLEOTIDE SEQUENCE [LARGE SCALE GENOMIC DNA]</scope>
    <source>
        <strain evidence="2 3">F</strain>
    </source>
</reference>
<gene>
    <name evidence="2" type="ORF">L207DRAFT_583512</name>
</gene>
<name>A0A2J6RMB7_HYAVF</name>
<dbReference type="PANTHER" id="PTHR47843">
    <property type="entry name" value="BTB DOMAIN-CONTAINING PROTEIN-RELATED"/>
    <property type="match status" value="1"/>
</dbReference>
<dbReference type="InterPro" id="IPR011333">
    <property type="entry name" value="SKP1/BTB/POZ_sf"/>
</dbReference>
<dbReference type="Pfam" id="PF00651">
    <property type="entry name" value="BTB"/>
    <property type="match status" value="1"/>
</dbReference>
<proteinExistence type="predicted"/>
<evidence type="ECO:0000259" key="1">
    <source>
        <dbReference type="PROSITE" id="PS50097"/>
    </source>
</evidence>
<dbReference type="CDD" id="cd18186">
    <property type="entry name" value="BTB_POZ_ZBTB_KLHL-like"/>
    <property type="match status" value="1"/>
</dbReference>
<dbReference type="SMART" id="SM00225">
    <property type="entry name" value="BTB"/>
    <property type="match status" value="1"/>
</dbReference>
<dbReference type="PANTHER" id="PTHR47843:SF7">
    <property type="entry name" value="BTB DOMAIN-CONTAINING PROTEIN"/>
    <property type="match status" value="1"/>
</dbReference>